<dbReference type="PANTHER" id="PTHR43711">
    <property type="entry name" value="TWO-COMPONENT HISTIDINE KINASE"/>
    <property type="match status" value="1"/>
</dbReference>
<dbReference type="PRINTS" id="PR00344">
    <property type="entry name" value="BCTRLSENSOR"/>
</dbReference>
<dbReference type="AlphaFoldDB" id="A0A8J7LCE2"/>
<dbReference type="RefSeq" id="WP_214431575.1">
    <property type="nucleotide sequence ID" value="NZ_CAWPUQ010000079.1"/>
</dbReference>
<dbReference type="PANTHER" id="PTHR43711:SF1">
    <property type="entry name" value="HISTIDINE KINASE 1"/>
    <property type="match status" value="1"/>
</dbReference>
<dbReference type="InterPro" id="IPR003594">
    <property type="entry name" value="HATPase_dom"/>
</dbReference>
<dbReference type="EC" id="2.7.13.3" evidence="2"/>
<dbReference type="Pfam" id="PF02518">
    <property type="entry name" value="HATPase_c"/>
    <property type="match status" value="1"/>
</dbReference>
<keyword evidence="8" id="KW-0812">Transmembrane</keyword>
<evidence type="ECO:0000256" key="1">
    <source>
        <dbReference type="ARBA" id="ARBA00000085"/>
    </source>
</evidence>
<keyword evidence="8" id="KW-1133">Transmembrane helix</keyword>
<comment type="catalytic activity">
    <reaction evidence="1">
        <text>ATP + protein L-histidine = ADP + protein N-phospho-L-histidine.</text>
        <dbReference type="EC" id="2.7.13.3"/>
    </reaction>
</comment>
<sequence>MFNRSRRNLALWFTLSMGGILVLFAGVIYHLEVKDKLQALDRLLYKRAELMAASLQYRLYQGQKQVDLSNIPLLGSGSHPADIELVYVRWYDPNGKLKRFFGTPPPERLKTTPGFSTIKSVDELTNKAFWLRQVTLPVEGGNSVIGYLQVAIPLAETQNELREFQLMLTLAVPVALGLIGLTGWVLGGIAMQPVKEAYNQLQRFTSDASHELRSPLSAILTNAQVGLLMATDRPQLHPTLENIIDSTKSMSTLVNNLLLLARHQGKLTSESLKKVNLNNLLEDLALHYTTVAAKASIELIGHFPKEPFNLWADPDLLRQAVENLLDNACKYTPSGGTVWLRLESHPDRAVIQVIDTGIGIPEADLPYIFDRFYRVDTERARESGGFGLGLAIVQQIVQAHGGQIQVTSNEGKGSTFQIKLPPLDNNFSPQRVSKRVTI</sequence>
<dbReference type="Pfam" id="PF00512">
    <property type="entry name" value="HisKA"/>
    <property type="match status" value="1"/>
</dbReference>
<organism evidence="10 11">
    <name type="scientific">Dendronalium phyllosphericum CENA369</name>
    <dbReference type="NCBI Taxonomy" id="1725256"/>
    <lineage>
        <taxon>Bacteria</taxon>
        <taxon>Bacillati</taxon>
        <taxon>Cyanobacteriota</taxon>
        <taxon>Cyanophyceae</taxon>
        <taxon>Nostocales</taxon>
        <taxon>Nostocaceae</taxon>
        <taxon>Dendronalium</taxon>
        <taxon>Dendronalium phyllosphericum</taxon>
    </lineage>
</organism>
<feature type="transmembrane region" description="Helical" evidence="8">
    <location>
        <begin position="9"/>
        <end position="31"/>
    </location>
</feature>
<evidence type="ECO:0000313" key="10">
    <source>
        <dbReference type="EMBL" id="MBH8572752.1"/>
    </source>
</evidence>
<proteinExistence type="predicted"/>
<dbReference type="Gene3D" id="1.10.287.130">
    <property type="match status" value="1"/>
</dbReference>
<dbReference type="PROSITE" id="PS50109">
    <property type="entry name" value="HIS_KIN"/>
    <property type="match status" value="1"/>
</dbReference>
<dbReference type="InterPro" id="IPR036890">
    <property type="entry name" value="HATPase_C_sf"/>
</dbReference>
<dbReference type="SUPFAM" id="SSF55874">
    <property type="entry name" value="ATPase domain of HSP90 chaperone/DNA topoisomerase II/histidine kinase"/>
    <property type="match status" value="1"/>
</dbReference>
<keyword evidence="11" id="KW-1185">Reference proteome</keyword>
<keyword evidence="4" id="KW-0808">Transferase</keyword>
<dbReference type="InterPro" id="IPR003661">
    <property type="entry name" value="HisK_dim/P_dom"/>
</dbReference>
<keyword evidence="8" id="KW-0472">Membrane</keyword>
<accession>A0A8J7LCE2</accession>
<dbReference type="Proteomes" id="UP000662314">
    <property type="component" value="Unassembled WGS sequence"/>
</dbReference>
<dbReference type="FunFam" id="3.30.565.10:FF:000006">
    <property type="entry name" value="Sensor histidine kinase WalK"/>
    <property type="match status" value="1"/>
</dbReference>
<dbReference type="InterPro" id="IPR004358">
    <property type="entry name" value="Sig_transdc_His_kin-like_C"/>
</dbReference>
<dbReference type="InterPro" id="IPR005467">
    <property type="entry name" value="His_kinase_dom"/>
</dbReference>
<dbReference type="SMART" id="SM00387">
    <property type="entry name" value="HATPase_c"/>
    <property type="match status" value="1"/>
</dbReference>
<dbReference type="CDD" id="cd00082">
    <property type="entry name" value="HisKA"/>
    <property type="match status" value="1"/>
</dbReference>
<dbReference type="SUPFAM" id="SSF47384">
    <property type="entry name" value="Homodimeric domain of signal transducing histidine kinase"/>
    <property type="match status" value="1"/>
</dbReference>
<dbReference type="Gene3D" id="3.30.565.10">
    <property type="entry name" value="Histidine kinase-like ATPase, C-terminal domain"/>
    <property type="match status" value="1"/>
</dbReference>
<feature type="transmembrane region" description="Helical" evidence="8">
    <location>
        <begin position="164"/>
        <end position="186"/>
    </location>
</feature>
<comment type="caution">
    <text evidence="10">The sequence shown here is derived from an EMBL/GenBank/DDBJ whole genome shotgun (WGS) entry which is preliminary data.</text>
</comment>
<evidence type="ECO:0000256" key="2">
    <source>
        <dbReference type="ARBA" id="ARBA00012438"/>
    </source>
</evidence>
<evidence type="ECO:0000256" key="4">
    <source>
        <dbReference type="ARBA" id="ARBA00022679"/>
    </source>
</evidence>
<gene>
    <name evidence="10" type="ORF">I8752_06935</name>
</gene>
<feature type="domain" description="Histidine kinase" evidence="9">
    <location>
        <begin position="207"/>
        <end position="424"/>
    </location>
</feature>
<evidence type="ECO:0000259" key="9">
    <source>
        <dbReference type="PROSITE" id="PS50109"/>
    </source>
</evidence>
<dbReference type="GO" id="GO:0000155">
    <property type="term" value="F:phosphorelay sensor kinase activity"/>
    <property type="evidence" value="ECO:0007669"/>
    <property type="project" value="InterPro"/>
</dbReference>
<evidence type="ECO:0000313" key="11">
    <source>
        <dbReference type="Proteomes" id="UP000662314"/>
    </source>
</evidence>
<dbReference type="InterPro" id="IPR050736">
    <property type="entry name" value="Sensor_HK_Regulatory"/>
</dbReference>
<keyword evidence="3" id="KW-0597">Phosphoprotein</keyword>
<evidence type="ECO:0000256" key="3">
    <source>
        <dbReference type="ARBA" id="ARBA00022553"/>
    </source>
</evidence>
<evidence type="ECO:0000256" key="6">
    <source>
        <dbReference type="ARBA" id="ARBA00023012"/>
    </source>
</evidence>
<evidence type="ECO:0000256" key="8">
    <source>
        <dbReference type="SAM" id="Phobius"/>
    </source>
</evidence>
<protein>
    <recommendedName>
        <fullName evidence="2">histidine kinase</fullName>
        <ecNumber evidence="2">2.7.13.3</ecNumber>
    </recommendedName>
</protein>
<comment type="function">
    <text evidence="7">Photoreceptor which exists in two forms that are reversibly interconvertible by light: the R form that absorbs maximally in the red region of the spectrum and the FR form that absorbs maximally in the far-red region.</text>
</comment>
<evidence type="ECO:0000256" key="5">
    <source>
        <dbReference type="ARBA" id="ARBA00022777"/>
    </source>
</evidence>
<dbReference type="InterPro" id="IPR036097">
    <property type="entry name" value="HisK_dim/P_sf"/>
</dbReference>
<evidence type="ECO:0000256" key="7">
    <source>
        <dbReference type="ARBA" id="ARBA00055745"/>
    </source>
</evidence>
<keyword evidence="6" id="KW-0902">Two-component regulatory system</keyword>
<reference evidence="10 11" key="1">
    <citation type="journal article" date="2021" name="Int. J. Syst. Evol. Microbiol.">
        <title>Amazonocrinis nigriterrae gen. nov., sp. nov., Atlanticothrix silvestris gen. nov., sp. nov. and Dendronalium phyllosphericum gen. nov., sp. nov., nostocacean cyanobacteria from Brazilian environments.</title>
        <authorList>
            <person name="Alvarenga D.O."/>
            <person name="Andreote A.P.D."/>
            <person name="Branco L.H.Z."/>
            <person name="Delbaje E."/>
            <person name="Cruz R.B."/>
            <person name="Varani A.M."/>
            <person name="Fiore M.F."/>
        </authorList>
    </citation>
    <scope>NUCLEOTIDE SEQUENCE [LARGE SCALE GENOMIC DNA]</scope>
    <source>
        <strain evidence="10 11">CENA369</strain>
    </source>
</reference>
<dbReference type="SMART" id="SM00388">
    <property type="entry name" value="HisKA"/>
    <property type="match status" value="1"/>
</dbReference>
<name>A0A8J7LCE2_9NOST</name>
<dbReference type="CDD" id="cd00075">
    <property type="entry name" value="HATPase"/>
    <property type="match status" value="1"/>
</dbReference>
<keyword evidence="5 10" id="KW-0418">Kinase</keyword>
<dbReference type="EMBL" id="JAECZA010000017">
    <property type="protein sequence ID" value="MBH8572752.1"/>
    <property type="molecule type" value="Genomic_DNA"/>
</dbReference>